<dbReference type="GO" id="GO:0032451">
    <property type="term" value="F:demethylase activity"/>
    <property type="evidence" value="ECO:0007669"/>
    <property type="project" value="UniProtKB-ARBA"/>
</dbReference>
<protein>
    <submittedName>
        <fullName evidence="11">Alpha-ketoglutarate-dependent dioxygenase AlkB</fullName>
    </submittedName>
</protein>
<evidence type="ECO:0000256" key="1">
    <source>
        <dbReference type="ARBA" id="ARBA00001954"/>
    </source>
</evidence>
<dbReference type="Gene3D" id="2.60.120.590">
    <property type="entry name" value="Alpha-ketoglutarate-dependent dioxygenase AlkB-like"/>
    <property type="match status" value="1"/>
</dbReference>
<dbReference type="SUPFAM" id="SSF51197">
    <property type="entry name" value="Clavaminate synthase-like"/>
    <property type="match status" value="1"/>
</dbReference>
<evidence type="ECO:0000256" key="4">
    <source>
        <dbReference type="ARBA" id="ARBA00022842"/>
    </source>
</evidence>
<keyword evidence="8" id="KW-0234">DNA repair</keyword>
<dbReference type="GO" id="GO:0016705">
    <property type="term" value="F:oxidoreductase activity, acting on paired donors, with incorporation or reduction of molecular oxygen"/>
    <property type="evidence" value="ECO:0007669"/>
    <property type="project" value="UniProtKB-ARBA"/>
</dbReference>
<feature type="compositionally biased region" description="Polar residues" evidence="9">
    <location>
        <begin position="1"/>
        <end position="18"/>
    </location>
</feature>
<dbReference type="InterPro" id="IPR032854">
    <property type="entry name" value="ALKBH3"/>
</dbReference>
<dbReference type="PANTHER" id="PTHR31212:SF4">
    <property type="entry name" value="ALPHA-KETOGLUTARATE-DEPENDENT DIOXYGENASE ALKB HOMOLOG 3"/>
    <property type="match status" value="1"/>
</dbReference>
<proteinExistence type="predicted"/>
<dbReference type="InterPro" id="IPR005123">
    <property type="entry name" value="Oxoglu/Fe-dep_dioxygenase_dom"/>
</dbReference>
<dbReference type="PANTHER" id="PTHR31212">
    <property type="entry name" value="ALPHA-KETOGLUTARATE-DEPENDENT DIOXYGENASE ALKB HOMOLOG 3"/>
    <property type="match status" value="1"/>
</dbReference>
<dbReference type="GO" id="GO:0140097">
    <property type="term" value="F:catalytic activity, acting on DNA"/>
    <property type="evidence" value="ECO:0007669"/>
    <property type="project" value="UniProtKB-ARBA"/>
</dbReference>
<gene>
    <name evidence="11" type="ORF">E5672_00395</name>
</gene>
<dbReference type="Pfam" id="PF13532">
    <property type="entry name" value="2OG-FeII_Oxy_2"/>
    <property type="match status" value="1"/>
</dbReference>
<dbReference type="OrthoDB" id="190276at2"/>
<evidence type="ECO:0000256" key="3">
    <source>
        <dbReference type="ARBA" id="ARBA00022763"/>
    </source>
</evidence>
<dbReference type="Proteomes" id="UP000305471">
    <property type="component" value="Unassembled WGS sequence"/>
</dbReference>
<evidence type="ECO:0000256" key="6">
    <source>
        <dbReference type="ARBA" id="ARBA00023002"/>
    </source>
</evidence>
<keyword evidence="2" id="KW-0479">Metal-binding</keyword>
<keyword evidence="7" id="KW-0408">Iron</keyword>
<dbReference type="FunFam" id="2.60.120.590:FF:000004">
    <property type="entry name" value="DNA oxidative demethylase ALKBH2"/>
    <property type="match status" value="1"/>
</dbReference>
<dbReference type="PROSITE" id="PS51471">
    <property type="entry name" value="FE2OG_OXY"/>
    <property type="match status" value="1"/>
</dbReference>
<organism evidence="11 12">
    <name type="scientific">Alteromonas portus</name>
    <dbReference type="NCBI Taxonomy" id="2565549"/>
    <lineage>
        <taxon>Bacteria</taxon>
        <taxon>Pseudomonadati</taxon>
        <taxon>Pseudomonadota</taxon>
        <taxon>Gammaproteobacteria</taxon>
        <taxon>Alteromonadales</taxon>
        <taxon>Alteromonadaceae</taxon>
        <taxon>Alteromonas/Salinimonas group</taxon>
        <taxon>Alteromonas</taxon>
    </lineage>
</organism>
<sequence>MQFSLFETPENNSSSHQLPLSEGDVTYFPQAIPKNDADTFFEQLQSELPWRQDTIKLFGKPVKIPRLQSWHGDPECTYTYSNLTMSPNPWTESLASIKARCEQICEQSCSSQYEARFNSVLANWYRDGQDSMSFHSDDEPELGINPVIASVTLGEARPFVFKHKETKEKHIQVLEHGSVLIMAGTTQTHYVHGIAKTAKPIGGRINLTFRHLIQKAR</sequence>
<evidence type="ECO:0000256" key="2">
    <source>
        <dbReference type="ARBA" id="ARBA00022723"/>
    </source>
</evidence>
<dbReference type="GO" id="GO:0016787">
    <property type="term" value="F:hydrolase activity"/>
    <property type="evidence" value="ECO:0007669"/>
    <property type="project" value="UniProtKB-ARBA"/>
</dbReference>
<keyword evidence="3" id="KW-0227">DNA damage</keyword>
<dbReference type="RefSeq" id="WP_136780437.1">
    <property type="nucleotide sequence ID" value="NZ_SWCO01000001.1"/>
</dbReference>
<evidence type="ECO:0000256" key="7">
    <source>
        <dbReference type="ARBA" id="ARBA00023004"/>
    </source>
</evidence>
<comment type="caution">
    <text evidence="11">The sequence shown here is derived from an EMBL/GenBank/DDBJ whole genome shotgun (WGS) entry which is preliminary data.</text>
</comment>
<comment type="cofactor">
    <cofactor evidence="1">
        <name>Fe(2+)</name>
        <dbReference type="ChEBI" id="CHEBI:29033"/>
    </cofactor>
</comment>
<dbReference type="GO" id="GO:0006307">
    <property type="term" value="P:DNA alkylation repair"/>
    <property type="evidence" value="ECO:0007669"/>
    <property type="project" value="InterPro"/>
</dbReference>
<evidence type="ECO:0000256" key="5">
    <source>
        <dbReference type="ARBA" id="ARBA00022964"/>
    </source>
</evidence>
<dbReference type="EMBL" id="SWCO01000001">
    <property type="protein sequence ID" value="TKB04587.1"/>
    <property type="molecule type" value="Genomic_DNA"/>
</dbReference>
<dbReference type="InterPro" id="IPR027450">
    <property type="entry name" value="AlkB-like"/>
</dbReference>
<keyword evidence="4" id="KW-0460">Magnesium</keyword>
<dbReference type="GO" id="GO:0051213">
    <property type="term" value="F:dioxygenase activity"/>
    <property type="evidence" value="ECO:0007669"/>
    <property type="project" value="UniProtKB-KW"/>
</dbReference>
<evidence type="ECO:0000313" key="12">
    <source>
        <dbReference type="Proteomes" id="UP000305471"/>
    </source>
</evidence>
<name>A0A4U0ZIU7_9ALTE</name>
<feature type="region of interest" description="Disordered" evidence="9">
    <location>
        <begin position="1"/>
        <end position="20"/>
    </location>
</feature>
<keyword evidence="5 11" id="KW-0223">Dioxygenase</keyword>
<dbReference type="InterPro" id="IPR037151">
    <property type="entry name" value="AlkB-like_sf"/>
</dbReference>
<keyword evidence="6" id="KW-0560">Oxidoreductase</keyword>
<keyword evidence="12" id="KW-1185">Reference proteome</keyword>
<dbReference type="AlphaFoldDB" id="A0A4U0ZIU7"/>
<evidence type="ECO:0000259" key="10">
    <source>
        <dbReference type="PROSITE" id="PS51471"/>
    </source>
</evidence>
<accession>A0A4U0ZIU7</accession>
<evidence type="ECO:0000256" key="8">
    <source>
        <dbReference type="ARBA" id="ARBA00023204"/>
    </source>
</evidence>
<evidence type="ECO:0000313" key="11">
    <source>
        <dbReference type="EMBL" id="TKB04587.1"/>
    </source>
</evidence>
<evidence type="ECO:0000256" key="9">
    <source>
        <dbReference type="SAM" id="MobiDB-lite"/>
    </source>
</evidence>
<feature type="domain" description="Fe2OG dioxygenase" evidence="10">
    <location>
        <begin position="116"/>
        <end position="213"/>
    </location>
</feature>
<dbReference type="GO" id="GO:0046872">
    <property type="term" value="F:metal ion binding"/>
    <property type="evidence" value="ECO:0007669"/>
    <property type="project" value="UniProtKB-KW"/>
</dbReference>
<reference evidence="11 12" key="1">
    <citation type="submission" date="2019-04" db="EMBL/GenBank/DDBJ databases">
        <title>Alteromonas portus sp. nov., an alginate lyase-excreting marine bacterium.</title>
        <authorList>
            <person name="Huang H."/>
            <person name="Mo K."/>
            <person name="Bao S."/>
        </authorList>
    </citation>
    <scope>NUCLEOTIDE SEQUENCE [LARGE SCALE GENOMIC DNA]</scope>
    <source>
        <strain evidence="11 12">HB161718</strain>
    </source>
</reference>